<organism evidence="2 3">
    <name type="scientific">Mastigocoleus testarum BC008</name>
    <dbReference type="NCBI Taxonomy" id="371196"/>
    <lineage>
        <taxon>Bacteria</taxon>
        <taxon>Bacillati</taxon>
        <taxon>Cyanobacteriota</taxon>
        <taxon>Cyanophyceae</taxon>
        <taxon>Nostocales</taxon>
        <taxon>Hapalosiphonaceae</taxon>
        <taxon>Mastigocoleus</taxon>
    </lineage>
</organism>
<dbReference type="EMBL" id="LMTZ01000094">
    <property type="protein sequence ID" value="KST66765.1"/>
    <property type="molecule type" value="Genomic_DNA"/>
</dbReference>
<evidence type="ECO:0000256" key="1">
    <source>
        <dbReference type="SAM" id="SignalP"/>
    </source>
</evidence>
<keyword evidence="1" id="KW-0732">Signal</keyword>
<feature type="chain" id="PRO_5006890145" evidence="1">
    <location>
        <begin position="30"/>
        <end position="277"/>
    </location>
</feature>
<dbReference type="Proteomes" id="UP000053372">
    <property type="component" value="Unassembled WGS sequence"/>
</dbReference>
<protein>
    <submittedName>
        <fullName evidence="2">Uncharacterized protein</fullName>
    </submittedName>
</protein>
<dbReference type="PROSITE" id="PS51257">
    <property type="entry name" value="PROKAR_LIPOPROTEIN"/>
    <property type="match status" value="1"/>
</dbReference>
<proteinExistence type="predicted"/>
<gene>
    <name evidence="2" type="ORF">BC008_26630</name>
</gene>
<dbReference type="RefSeq" id="WP_036265224.1">
    <property type="nucleotide sequence ID" value="NZ_LMTZ01000094.1"/>
</dbReference>
<feature type="signal peptide" evidence="1">
    <location>
        <begin position="1"/>
        <end position="29"/>
    </location>
</feature>
<sequence>MLNRKNYLRQFTVPTSVCAVALSALLIGACNNTNPEANAPNETTASEQTNTTASEVVNKTDELIGKTVTIRSEPVKKISPATFTVSDNQFFSGETILVVNASGETATLPEDTELQITGEVGKFVAADIERKYNLKLDPQLYVDYESKPAIIAQSIAQAPKPGEITNNPSQYYNKILAVPGEIEDVKSDNTFTLDEDRLIGGSDLLVLVADSKKATVKDGETVVATGVLRPFIVAELEKEYEFTWDAGLKQKLEAEFRDKPVLVATSVYPSALPEEKK</sequence>
<comment type="caution">
    <text evidence="2">The sequence shown here is derived from an EMBL/GenBank/DDBJ whole genome shotgun (WGS) entry which is preliminary data.</text>
</comment>
<evidence type="ECO:0000313" key="2">
    <source>
        <dbReference type="EMBL" id="KST66765.1"/>
    </source>
</evidence>
<evidence type="ECO:0000313" key="3">
    <source>
        <dbReference type="Proteomes" id="UP000053372"/>
    </source>
</evidence>
<reference evidence="2 3" key="1">
    <citation type="journal article" date="2015" name="Genome Announc.">
        <title>Draft Genome of the Euendolithic (true boring) Cyanobacterium Mastigocoleus testarum strain BC008.</title>
        <authorList>
            <person name="Guida B.S."/>
            <person name="Garcia-Pichel F."/>
        </authorList>
    </citation>
    <scope>NUCLEOTIDE SEQUENCE [LARGE SCALE GENOMIC DNA]</scope>
    <source>
        <strain evidence="2 3">BC008</strain>
    </source>
</reference>
<keyword evidence="3" id="KW-1185">Reference proteome</keyword>
<dbReference type="OrthoDB" id="467381at2"/>
<name>A0A0V7ZQ97_9CYAN</name>
<dbReference type="AlphaFoldDB" id="A0A0V7ZQ97"/>
<accession>A0A0V7ZQ97</accession>